<dbReference type="InterPro" id="IPR050515">
    <property type="entry name" value="Beta-lactam/transpept"/>
</dbReference>
<keyword evidence="4" id="KW-1133">Transmembrane helix</keyword>
<evidence type="ECO:0000313" key="8">
    <source>
        <dbReference type="Proteomes" id="UP001480973"/>
    </source>
</evidence>
<evidence type="ECO:0000256" key="3">
    <source>
        <dbReference type="ARBA" id="ARBA00023136"/>
    </source>
</evidence>
<feature type="transmembrane region" description="Helical" evidence="4">
    <location>
        <begin position="17"/>
        <end position="37"/>
    </location>
</feature>
<keyword evidence="4" id="KW-0812">Transmembrane</keyword>
<sequence>MKNRDEGMVKTYHRKKLLVSITCVILALLLISIRLLYVCVFQSSYYLEKAQKLHERERDIKALRGEILDRNGVVLASNKTVCTVSVIHSQITQPQEVIQMLVKELDITEEAARKRVEKVSSIERVKTNVDKETGDRIREYNYSGVKVDEDYKRYYPYSKLCSKVLGFTGSDNQGILGLEAKYDAYLSGTPGQILTLTDAWGVEVKNGNEERDEPEKGSNLYTSIDINIQSYAQQLAQKTLEQKQAKSVSIIVMNPENGEILAMTNEPEYDLNNPYELNSDLLISSTGTSKMDLLNNMWRNFCINDTYEPGSIFKMVTATAALETGSVTLNDHFTCGGSAIVADRKIRCHKTTGHGTQTFTQTVMNSCNPAFIEWGRRVGTERFFEYMGKLGLLEKTGIDIAGEASTIIHKQENVGEVELATMSFGQSFQITPLQMLRAASAIINGGNLVTPHFAVKSVSEADGTAVEFNYEIQSNAIEEKTSLMMKDILRQVVEEGGGKTATSQKLPRGSGKYISSFIGFSPVDNAKVIAMCLIDEPQGIYYGGTIAAPVIRELFENILPYLEIQNN</sequence>
<evidence type="ECO:0000259" key="5">
    <source>
        <dbReference type="Pfam" id="PF00905"/>
    </source>
</evidence>
<evidence type="ECO:0000256" key="4">
    <source>
        <dbReference type="SAM" id="Phobius"/>
    </source>
</evidence>
<reference evidence="7 8" key="1">
    <citation type="submission" date="2024-03" db="EMBL/GenBank/DDBJ databases">
        <title>Human intestinal bacterial collection.</title>
        <authorList>
            <person name="Pauvert C."/>
            <person name="Hitch T.C.A."/>
            <person name="Clavel T."/>
        </authorList>
    </citation>
    <scope>NUCLEOTIDE SEQUENCE [LARGE SCALE GENOMIC DNA]</scope>
    <source>
        <strain evidence="7 8">CLA-JM-H10</strain>
    </source>
</reference>
<evidence type="ECO:0000256" key="2">
    <source>
        <dbReference type="ARBA" id="ARBA00007171"/>
    </source>
</evidence>
<protein>
    <submittedName>
        <fullName evidence="7">Penicillin-binding transpeptidase domain-containing protein</fullName>
    </submittedName>
</protein>
<dbReference type="Proteomes" id="UP001480973">
    <property type="component" value="Unassembled WGS sequence"/>
</dbReference>
<dbReference type="EMBL" id="JBBMES010000019">
    <property type="protein sequence ID" value="MEQ2536009.1"/>
    <property type="molecule type" value="Genomic_DNA"/>
</dbReference>
<dbReference type="InterPro" id="IPR036138">
    <property type="entry name" value="PBP_dimer_sf"/>
</dbReference>
<proteinExistence type="inferred from homology"/>
<evidence type="ECO:0000259" key="6">
    <source>
        <dbReference type="Pfam" id="PF03717"/>
    </source>
</evidence>
<dbReference type="SUPFAM" id="SSF56519">
    <property type="entry name" value="Penicillin binding protein dimerisation domain"/>
    <property type="match status" value="1"/>
</dbReference>
<dbReference type="InterPro" id="IPR005311">
    <property type="entry name" value="PBP_dimer"/>
</dbReference>
<dbReference type="PANTHER" id="PTHR30627">
    <property type="entry name" value="PEPTIDOGLYCAN D,D-TRANSPEPTIDASE"/>
    <property type="match status" value="1"/>
</dbReference>
<name>A0ABV1GRT3_9FIRM</name>
<dbReference type="InterPro" id="IPR001460">
    <property type="entry name" value="PCN-bd_Tpept"/>
</dbReference>
<keyword evidence="3 4" id="KW-0472">Membrane</keyword>
<dbReference type="Gene3D" id="3.90.1310.10">
    <property type="entry name" value="Penicillin-binding protein 2a (Domain 2)"/>
    <property type="match status" value="1"/>
</dbReference>
<evidence type="ECO:0000313" key="7">
    <source>
        <dbReference type="EMBL" id="MEQ2536009.1"/>
    </source>
</evidence>
<dbReference type="PANTHER" id="PTHR30627:SF1">
    <property type="entry name" value="PEPTIDOGLYCAN D,D-TRANSPEPTIDASE FTSI"/>
    <property type="match status" value="1"/>
</dbReference>
<comment type="similarity">
    <text evidence="2">Belongs to the transpeptidase family.</text>
</comment>
<comment type="caution">
    <text evidence="7">The sequence shown here is derived from an EMBL/GenBank/DDBJ whole genome shotgun (WGS) entry which is preliminary data.</text>
</comment>
<dbReference type="InterPro" id="IPR012338">
    <property type="entry name" value="Beta-lactam/transpept-like"/>
</dbReference>
<dbReference type="SUPFAM" id="SSF56601">
    <property type="entry name" value="beta-lactamase/transpeptidase-like"/>
    <property type="match status" value="1"/>
</dbReference>
<dbReference type="Pfam" id="PF00905">
    <property type="entry name" value="Transpeptidase"/>
    <property type="match status" value="1"/>
</dbReference>
<keyword evidence="8" id="KW-1185">Reference proteome</keyword>
<evidence type="ECO:0000256" key="1">
    <source>
        <dbReference type="ARBA" id="ARBA00004370"/>
    </source>
</evidence>
<gene>
    <name evidence="7" type="ORF">WMO38_12920</name>
</gene>
<dbReference type="Gene3D" id="3.40.710.10">
    <property type="entry name" value="DD-peptidase/beta-lactamase superfamily"/>
    <property type="match status" value="1"/>
</dbReference>
<accession>A0ABV1GRT3</accession>
<organism evidence="7 8">
    <name type="scientific">Lachnospira intestinalis</name>
    <dbReference type="NCBI Taxonomy" id="3133158"/>
    <lineage>
        <taxon>Bacteria</taxon>
        <taxon>Bacillati</taxon>
        <taxon>Bacillota</taxon>
        <taxon>Clostridia</taxon>
        <taxon>Lachnospirales</taxon>
        <taxon>Lachnospiraceae</taxon>
        <taxon>Lachnospira</taxon>
    </lineage>
</organism>
<feature type="domain" description="Penicillin-binding protein transpeptidase" evidence="5">
    <location>
        <begin position="249"/>
        <end position="555"/>
    </location>
</feature>
<comment type="subcellular location">
    <subcellularLocation>
        <location evidence="1">Membrane</location>
    </subcellularLocation>
</comment>
<feature type="domain" description="Penicillin-binding protein dimerisation" evidence="6">
    <location>
        <begin position="60"/>
        <end position="206"/>
    </location>
</feature>
<dbReference type="Pfam" id="PF03717">
    <property type="entry name" value="PBP_dimer"/>
    <property type="match status" value="1"/>
</dbReference>